<protein>
    <submittedName>
        <fullName evidence="1">Uncharacterized protein</fullName>
    </submittedName>
</protein>
<name>A0A2P2N3D4_RHIMU</name>
<accession>A0A2P2N3D4</accession>
<proteinExistence type="predicted"/>
<sequence length="39" mass="4488">MCGYNFSNARSYLANQLVDHHQKTLLSHKVLLHNPRPPS</sequence>
<organism evidence="1">
    <name type="scientific">Rhizophora mucronata</name>
    <name type="common">Asiatic mangrove</name>
    <dbReference type="NCBI Taxonomy" id="61149"/>
    <lineage>
        <taxon>Eukaryota</taxon>
        <taxon>Viridiplantae</taxon>
        <taxon>Streptophyta</taxon>
        <taxon>Embryophyta</taxon>
        <taxon>Tracheophyta</taxon>
        <taxon>Spermatophyta</taxon>
        <taxon>Magnoliopsida</taxon>
        <taxon>eudicotyledons</taxon>
        <taxon>Gunneridae</taxon>
        <taxon>Pentapetalae</taxon>
        <taxon>rosids</taxon>
        <taxon>fabids</taxon>
        <taxon>Malpighiales</taxon>
        <taxon>Rhizophoraceae</taxon>
        <taxon>Rhizophora</taxon>
    </lineage>
</organism>
<reference evidence="1" key="1">
    <citation type="submission" date="2018-02" db="EMBL/GenBank/DDBJ databases">
        <title>Rhizophora mucronata_Transcriptome.</title>
        <authorList>
            <person name="Meera S.P."/>
            <person name="Sreeshan A."/>
            <person name="Augustine A."/>
        </authorList>
    </citation>
    <scope>NUCLEOTIDE SEQUENCE</scope>
    <source>
        <tissue evidence="1">Leaf</tissue>
    </source>
</reference>
<evidence type="ECO:0000313" key="1">
    <source>
        <dbReference type="EMBL" id="MBX36982.1"/>
    </source>
</evidence>
<dbReference type="AlphaFoldDB" id="A0A2P2N3D4"/>
<dbReference type="EMBL" id="GGEC01056498">
    <property type="protein sequence ID" value="MBX36982.1"/>
    <property type="molecule type" value="Transcribed_RNA"/>
</dbReference>